<gene>
    <name evidence="1" type="ORF">S01H4_10363</name>
</gene>
<dbReference type="EMBL" id="BART01003947">
    <property type="protein sequence ID" value="GAG64028.1"/>
    <property type="molecule type" value="Genomic_DNA"/>
</dbReference>
<dbReference type="AlphaFoldDB" id="X0ZU96"/>
<proteinExistence type="predicted"/>
<name>X0ZU96_9ZZZZ</name>
<protein>
    <submittedName>
        <fullName evidence="1">Uncharacterized protein</fullName>
    </submittedName>
</protein>
<accession>X0ZU96</accession>
<sequence length="95" mass="11309">FPKTMLFDYEKDFHMMNNIADEKPEIVKKGVELLEVWHKNMMQDKSTKIDPMETVLKEGGPFHTRGIIKYYLNRLKESGRGDMVKDILDRKELYD</sequence>
<evidence type="ECO:0000313" key="1">
    <source>
        <dbReference type="EMBL" id="GAG64028.1"/>
    </source>
</evidence>
<feature type="non-terminal residue" evidence="1">
    <location>
        <position position="1"/>
    </location>
</feature>
<reference evidence="1" key="1">
    <citation type="journal article" date="2014" name="Front. Microbiol.">
        <title>High frequency of phylogenetically diverse reductive dehalogenase-homologous genes in deep subseafloor sedimentary metagenomes.</title>
        <authorList>
            <person name="Kawai M."/>
            <person name="Futagami T."/>
            <person name="Toyoda A."/>
            <person name="Takaki Y."/>
            <person name="Nishi S."/>
            <person name="Hori S."/>
            <person name="Arai W."/>
            <person name="Tsubouchi T."/>
            <person name="Morono Y."/>
            <person name="Uchiyama I."/>
            <person name="Ito T."/>
            <person name="Fujiyama A."/>
            <person name="Inagaki F."/>
            <person name="Takami H."/>
        </authorList>
    </citation>
    <scope>NUCLEOTIDE SEQUENCE</scope>
    <source>
        <strain evidence="1">Expedition CK06-06</strain>
    </source>
</reference>
<dbReference type="SUPFAM" id="SSF53649">
    <property type="entry name" value="Alkaline phosphatase-like"/>
    <property type="match status" value="1"/>
</dbReference>
<comment type="caution">
    <text evidence="1">The sequence shown here is derived from an EMBL/GenBank/DDBJ whole genome shotgun (WGS) entry which is preliminary data.</text>
</comment>
<dbReference type="InterPro" id="IPR017850">
    <property type="entry name" value="Alkaline_phosphatase_core_sf"/>
</dbReference>
<organism evidence="1">
    <name type="scientific">marine sediment metagenome</name>
    <dbReference type="NCBI Taxonomy" id="412755"/>
    <lineage>
        <taxon>unclassified sequences</taxon>
        <taxon>metagenomes</taxon>
        <taxon>ecological metagenomes</taxon>
    </lineage>
</organism>